<dbReference type="EMBL" id="CATOUU010001118">
    <property type="protein sequence ID" value="CAI9973018.1"/>
    <property type="molecule type" value="Genomic_DNA"/>
</dbReference>
<evidence type="ECO:0000313" key="3">
    <source>
        <dbReference type="EMBL" id="CAL6022457.1"/>
    </source>
</evidence>
<reference evidence="2" key="1">
    <citation type="submission" date="2023-06" db="EMBL/GenBank/DDBJ databases">
        <authorList>
            <person name="Kurt Z."/>
        </authorList>
    </citation>
    <scope>NUCLEOTIDE SEQUENCE</scope>
</reference>
<reference evidence="3 5" key="2">
    <citation type="submission" date="2024-07" db="EMBL/GenBank/DDBJ databases">
        <authorList>
            <person name="Akdeniz Z."/>
        </authorList>
    </citation>
    <scope>NUCLEOTIDE SEQUENCE [LARGE SCALE GENOMIC DNA]</scope>
</reference>
<keyword evidence="5" id="KW-1185">Reference proteome</keyword>
<evidence type="ECO:0000313" key="2">
    <source>
        <dbReference type="EMBL" id="CAI9973018.1"/>
    </source>
</evidence>
<dbReference type="Proteomes" id="UP001642409">
    <property type="component" value="Unassembled WGS sequence"/>
</dbReference>
<name>A0AA86VQ29_9EUKA</name>
<protein>
    <submittedName>
        <fullName evidence="3">Hypothetical_protein</fullName>
    </submittedName>
</protein>
<gene>
    <name evidence="3" type="ORF">HINF_LOCUS28656</name>
    <name evidence="1" type="ORF">HINF_LOCUS32003</name>
    <name evidence="2" type="ORF">HINF_LOCUS60663</name>
    <name evidence="4" type="ORF">HINF_LOCUS69502</name>
</gene>
<organism evidence="2">
    <name type="scientific">Hexamita inflata</name>
    <dbReference type="NCBI Taxonomy" id="28002"/>
    <lineage>
        <taxon>Eukaryota</taxon>
        <taxon>Metamonada</taxon>
        <taxon>Diplomonadida</taxon>
        <taxon>Hexamitidae</taxon>
        <taxon>Hexamitinae</taxon>
        <taxon>Hexamita</taxon>
    </lineage>
</organism>
<evidence type="ECO:0000313" key="1">
    <source>
        <dbReference type="EMBL" id="CAI9944358.1"/>
    </source>
</evidence>
<dbReference type="EMBL" id="CATOUU010000724">
    <property type="protein sequence ID" value="CAI9944358.1"/>
    <property type="molecule type" value="Genomic_DNA"/>
</dbReference>
<dbReference type="AlphaFoldDB" id="A0AA86VQ29"/>
<dbReference type="EMBL" id="CAXDID020000507">
    <property type="protein sequence ID" value="CAL6098218.1"/>
    <property type="molecule type" value="Genomic_DNA"/>
</dbReference>
<comment type="caution">
    <text evidence="2">The sequence shown here is derived from an EMBL/GenBank/DDBJ whole genome shotgun (WGS) entry which is preliminary data.</text>
</comment>
<dbReference type="Pfam" id="PF14555">
    <property type="entry name" value="UBA_4"/>
    <property type="match status" value="1"/>
</dbReference>
<dbReference type="EMBL" id="CAXDID020000091">
    <property type="protein sequence ID" value="CAL6022457.1"/>
    <property type="molecule type" value="Genomic_DNA"/>
</dbReference>
<evidence type="ECO:0000313" key="5">
    <source>
        <dbReference type="Proteomes" id="UP001642409"/>
    </source>
</evidence>
<accession>A0AA86VQ29</accession>
<evidence type="ECO:0000313" key="4">
    <source>
        <dbReference type="EMBL" id="CAL6098218.1"/>
    </source>
</evidence>
<proteinExistence type="predicted"/>
<sequence>MYNNQALQQFQKITQINNPQVIKLYMQETNNQVELAVAIYNKNFEDFVDITGASDEQARRYLNQHYQVADADNALKKSGEEIIPRKKINRYHQTDEQVQKHIAYFRDYFSTSQKIATQYLKDAYFDITIAIKKYQQDQNKLQKINCIENKPQFIQFLKQSRDLLLYCDLFKIYKYSLVQIQRHYSTIYFNIRQRRLI</sequence>